<evidence type="ECO:0000256" key="3">
    <source>
        <dbReference type="ARBA" id="ARBA00022840"/>
    </source>
</evidence>
<dbReference type="OrthoDB" id="5421at2759"/>
<dbReference type="InterPro" id="IPR027417">
    <property type="entry name" value="P-loop_NTPase"/>
</dbReference>
<dbReference type="InterPro" id="IPR050168">
    <property type="entry name" value="AAA_ATPase_domain"/>
</dbReference>
<dbReference type="CDD" id="cd00009">
    <property type="entry name" value="AAA"/>
    <property type="match status" value="1"/>
</dbReference>
<sequence length="632" mass="67804">MTSSDDFDPPSQVLPPSPPRPPPTHLSRTFLHIADLLADHIALQCFLLASSDCKGLVPTRGFLLTGPPGTGKSSVVNHVAQRLAHSHQARIVPISAVAGVKFYAKDDNLLKSFVRKNVSIDNDDATVVGEPSSPILLILDDLADVASYESLESARTLFLADLARVLNALPPTLPIAVLASVTDSSANPKPTLFTFVQTLPEISEPIRYEIMDTILSSLKGSINFNAADMPTQSPDGDLATFAAHIAALTPGYTPRDLTLVARQLVFLATSNAPHSSTPPTPDTLAADLASTLVLTPTFTAAHVRTALARVRPSLAVSQQYARPVPRVTWADVHGYAEVVDELKAAVVWPLRDPLGYARVGARAPRGVLLYGPPGCGKTLLVHALASEPGVNVVSVKGPELLSKYFGESESRLRSLFTQARKSGPCVLFFDEMDVLGVKRSFSTSTSSSSVNERVLSTLLNEMDGVSTGDGVVVVGCTSRPWDMDDALLRPGRLDRLVYVGLPKEVDRLAVLKGVGTKWAQGVDLERVAQRAVGVSGGKLKVLVREAGIKAMAKNGPAVQSVAWDDLMEAAREMGVPLESENEHDGGEQSGEVGWEDVDEAFISVRQQLMVLEKRAKEVDAPYVQFRNLRSAK</sequence>
<dbReference type="InterPro" id="IPR003960">
    <property type="entry name" value="ATPase_AAA_CS"/>
</dbReference>
<dbReference type="SUPFAM" id="SSF52540">
    <property type="entry name" value="P-loop containing nucleoside triphosphate hydrolases"/>
    <property type="match status" value="2"/>
</dbReference>
<dbReference type="Pfam" id="PF00004">
    <property type="entry name" value="AAA"/>
    <property type="match status" value="2"/>
</dbReference>
<keyword evidence="8" id="KW-1185">Reference proteome</keyword>
<dbReference type="STRING" id="765915.A0A1Y2I594"/>
<dbReference type="Proteomes" id="UP000193411">
    <property type="component" value="Unassembled WGS sequence"/>
</dbReference>
<comment type="caution">
    <text evidence="7">The sequence shown here is derived from an EMBL/GenBank/DDBJ whole genome shotgun (WGS) entry which is preliminary data.</text>
</comment>
<evidence type="ECO:0000256" key="4">
    <source>
        <dbReference type="RuleBase" id="RU003651"/>
    </source>
</evidence>
<dbReference type="InterPro" id="IPR003959">
    <property type="entry name" value="ATPase_AAA_core"/>
</dbReference>
<feature type="region of interest" description="Disordered" evidence="5">
    <location>
        <begin position="1"/>
        <end position="25"/>
    </location>
</feature>
<dbReference type="FunFam" id="3.40.50.300:FF:000661">
    <property type="entry name" value="calmodulin-interacting protein 111 isoform X1"/>
    <property type="match status" value="1"/>
</dbReference>
<gene>
    <name evidence="7" type="ORF">BCR44DRAFT_348850</name>
</gene>
<feature type="domain" description="AAA+ ATPase" evidence="6">
    <location>
        <begin position="58"/>
        <end position="299"/>
    </location>
</feature>
<evidence type="ECO:0000259" key="6">
    <source>
        <dbReference type="SMART" id="SM00382"/>
    </source>
</evidence>
<keyword evidence="7" id="KW-0378">Hydrolase</keyword>
<evidence type="ECO:0000256" key="1">
    <source>
        <dbReference type="ARBA" id="ARBA00006914"/>
    </source>
</evidence>
<dbReference type="InterPro" id="IPR003593">
    <property type="entry name" value="AAA+_ATPase"/>
</dbReference>
<evidence type="ECO:0000313" key="8">
    <source>
        <dbReference type="Proteomes" id="UP000193411"/>
    </source>
</evidence>
<dbReference type="AlphaFoldDB" id="A0A1Y2I594"/>
<feature type="compositionally biased region" description="Pro residues" evidence="5">
    <location>
        <begin position="12"/>
        <end position="24"/>
    </location>
</feature>
<keyword evidence="2 4" id="KW-0547">Nucleotide-binding</keyword>
<name>A0A1Y2I594_9FUNG</name>
<dbReference type="PANTHER" id="PTHR23077">
    <property type="entry name" value="AAA-FAMILY ATPASE"/>
    <property type="match status" value="1"/>
</dbReference>
<dbReference type="PANTHER" id="PTHR23077:SF171">
    <property type="entry name" value="NUCLEAR VALOSIN-CONTAINING PROTEIN-LIKE"/>
    <property type="match status" value="1"/>
</dbReference>
<feature type="domain" description="AAA+ ATPase" evidence="6">
    <location>
        <begin position="363"/>
        <end position="503"/>
    </location>
</feature>
<dbReference type="GO" id="GO:0005524">
    <property type="term" value="F:ATP binding"/>
    <property type="evidence" value="ECO:0007669"/>
    <property type="project" value="UniProtKB-KW"/>
</dbReference>
<evidence type="ECO:0000256" key="5">
    <source>
        <dbReference type="SAM" id="MobiDB-lite"/>
    </source>
</evidence>
<dbReference type="Gene3D" id="3.40.50.300">
    <property type="entry name" value="P-loop containing nucleotide triphosphate hydrolases"/>
    <property type="match status" value="2"/>
</dbReference>
<comment type="similarity">
    <text evidence="1 4">Belongs to the AAA ATPase family.</text>
</comment>
<evidence type="ECO:0000313" key="7">
    <source>
        <dbReference type="EMBL" id="ORZ41221.1"/>
    </source>
</evidence>
<dbReference type="SMART" id="SM00382">
    <property type="entry name" value="AAA"/>
    <property type="match status" value="2"/>
</dbReference>
<accession>A0A1Y2I594</accession>
<reference evidence="7 8" key="1">
    <citation type="submission" date="2016-07" db="EMBL/GenBank/DDBJ databases">
        <title>Pervasive Adenine N6-methylation of Active Genes in Fungi.</title>
        <authorList>
            <consortium name="DOE Joint Genome Institute"/>
            <person name="Mondo S.J."/>
            <person name="Dannebaum R.O."/>
            <person name="Kuo R.C."/>
            <person name="Labutti K."/>
            <person name="Haridas S."/>
            <person name="Kuo A."/>
            <person name="Salamov A."/>
            <person name="Ahrendt S.R."/>
            <person name="Lipzen A."/>
            <person name="Sullivan W."/>
            <person name="Andreopoulos W.B."/>
            <person name="Clum A."/>
            <person name="Lindquist E."/>
            <person name="Daum C."/>
            <person name="Ramamoorthy G.K."/>
            <person name="Gryganskyi A."/>
            <person name="Culley D."/>
            <person name="Magnuson J.K."/>
            <person name="James T.Y."/>
            <person name="O'Malley M.A."/>
            <person name="Stajich J.E."/>
            <person name="Spatafora J.W."/>
            <person name="Visel A."/>
            <person name="Grigoriev I.V."/>
        </authorList>
    </citation>
    <scope>NUCLEOTIDE SEQUENCE [LARGE SCALE GENOMIC DNA]</scope>
    <source>
        <strain evidence="7 8">PL171</strain>
    </source>
</reference>
<dbReference type="Gene3D" id="1.10.8.60">
    <property type="match status" value="1"/>
</dbReference>
<keyword evidence="3 4" id="KW-0067">ATP-binding</keyword>
<organism evidence="7 8">
    <name type="scientific">Catenaria anguillulae PL171</name>
    <dbReference type="NCBI Taxonomy" id="765915"/>
    <lineage>
        <taxon>Eukaryota</taxon>
        <taxon>Fungi</taxon>
        <taxon>Fungi incertae sedis</taxon>
        <taxon>Blastocladiomycota</taxon>
        <taxon>Blastocladiomycetes</taxon>
        <taxon>Blastocladiales</taxon>
        <taxon>Catenariaceae</taxon>
        <taxon>Catenaria</taxon>
    </lineage>
</organism>
<evidence type="ECO:0000256" key="2">
    <source>
        <dbReference type="ARBA" id="ARBA00022741"/>
    </source>
</evidence>
<proteinExistence type="inferred from homology"/>
<dbReference type="PROSITE" id="PS00674">
    <property type="entry name" value="AAA"/>
    <property type="match status" value="1"/>
</dbReference>
<dbReference type="GO" id="GO:0016887">
    <property type="term" value="F:ATP hydrolysis activity"/>
    <property type="evidence" value="ECO:0007669"/>
    <property type="project" value="InterPro"/>
</dbReference>
<protein>
    <submittedName>
        <fullName evidence="7">p-loop containing nucleoside triphosphate hydrolase protein</fullName>
    </submittedName>
</protein>
<dbReference type="EMBL" id="MCFL01000001">
    <property type="protein sequence ID" value="ORZ41221.1"/>
    <property type="molecule type" value="Genomic_DNA"/>
</dbReference>